<dbReference type="PANTHER" id="PTHR44119:SF4">
    <property type="entry name" value="AEROBIC COBALTOCHELATASE SUBUNIT COBN"/>
    <property type="match status" value="1"/>
</dbReference>
<reference evidence="4 5" key="1">
    <citation type="submission" date="2019-12" db="EMBL/GenBank/DDBJ databases">
        <title>Devosia maris sp. nov., isolated from the deep seawater.</title>
        <authorList>
            <person name="Liu Y."/>
        </authorList>
    </citation>
    <scope>NUCLEOTIDE SEQUENCE [LARGE SCALE GENOMIC DNA]</scope>
    <source>
        <strain evidence="4 5">L53-10-65</strain>
    </source>
</reference>
<keyword evidence="5" id="KW-1185">Reference proteome</keyword>
<dbReference type="EMBL" id="WQRF01000006">
    <property type="protein sequence ID" value="MVT00465.1"/>
    <property type="molecule type" value="Genomic_DNA"/>
</dbReference>
<accession>A0A7X3FTH1</accession>
<evidence type="ECO:0000313" key="4">
    <source>
        <dbReference type="EMBL" id="MVT00465.1"/>
    </source>
</evidence>
<dbReference type="InterPro" id="IPR003672">
    <property type="entry name" value="CobN/Mg_chltase"/>
</dbReference>
<dbReference type="NCBIfam" id="TIGR02257">
    <property type="entry name" value="cobalto_cobN"/>
    <property type="match status" value="1"/>
</dbReference>
<dbReference type="Pfam" id="PF02514">
    <property type="entry name" value="CobN-Mg_chel"/>
    <property type="match status" value="1"/>
</dbReference>
<dbReference type="GO" id="GO:0009236">
    <property type="term" value="P:cobalamin biosynthetic process"/>
    <property type="evidence" value="ECO:0007669"/>
    <property type="project" value="UniProtKB-UniRule"/>
</dbReference>
<organism evidence="4 5">
    <name type="scientific">Devosia marina</name>
    <dbReference type="NCBI Taxonomy" id="2683198"/>
    <lineage>
        <taxon>Bacteria</taxon>
        <taxon>Pseudomonadati</taxon>
        <taxon>Pseudomonadota</taxon>
        <taxon>Alphaproteobacteria</taxon>
        <taxon>Hyphomicrobiales</taxon>
        <taxon>Devosiaceae</taxon>
        <taxon>Devosia</taxon>
    </lineage>
</organism>
<feature type="region of interest" description="Disordered" evidence="2">
    <location>
        <begin position="175"/>
        <end position="199"/>
    </location>
</feature>
<keyword evidence="4" id="KW-0436">Ligase</keyword>
<comment type="caution">
    <text evidence="4">The sequence shown here is derived from an EMBL/GenBank/DDBJ whole genome shotgun (WGS) entry which is preliminary data.</text>
</comment>
<evidence type="ECO:0000256" key="2">
    <source>
        <dbReference type="SAM" id="MobiDB-lite"/>
    </source>
</evidence>
<dbReference type="GO" id="GO:0051116">
    <property type="term" value="F:cobaltochelatase activity"/>
    <property type="evidence" value="ECO:0007669"/>
    <property type="project" value="UniProtKB-UniRule"/>
</dbReference>
<dbReference type="RefSeq" id="WP_157291237.1">
    <property type="nucleotide sequence ID" value="NZ_WQRF01000006.1"/>
</dbReference>
<evidence type="ECO:0000256" key="1">
    <source>
        <dbReference type="NCBIfam" id="TIGR02257"/>
    </source>
</evidence>
<evidence type="ECO:0000259" key="3">
    <source>
        <dbReference type="Pfam" id="PF02514"/>
    </source>
</evidence>
<name>A0A7X3FTH1_9HYPH</name>
<dbReference type="InterPro" id="IPR011953">
    <property type="entry name" value="Cobalto_CobN"/>
</dbReference>
<evidence type="ECO:0000313" key="5">
    <source>
        <dbReference type="Proteomes" id="UP000438106"/>
    </source>
</evidence>
<dbReference type="Proteomes" id="UP000438106">
    <property type="component" value="Unassembled WGS sequence"/>
</dbReference>
<proteinExistence type="predicted"/>
<dbReference type="CDD" id="cd10150">
    <property type="entry name" value="CobN_like"/>
    <property type="match status" value="1"/>
</dbReference>
<gene>
    <name evidence="4" type="primary">cobN</name>
    <name evidence="4" type="ORF">GO014_15685</name>
</gene>
<dbReference type="PANTHER" id="PTHR44119">
    <property type="entry name" value="MAGNESIUM-CHELATASE SUBUNIT CHLH, CHLOROPLASTIC"/>
    <property type="match status" value="1"/>
</dbReference>
<sequence>MHLLSAQAGAIQQEGEAIDLAQSPGDYVFASSADSELAMLAGAADRAGETGLRLANTLRLTNNLSVDMWLEQTVAHARLVVLRLIGGAAYFQYGVDELTALCANNNIPLALLPGDANPDPILQSRSTIHPDDWTSLHQFFIAGGPDNADAILQAFSRLAVLPTLPLEGLRAVPQGKSLQRSDLRQEGQESYARLDGGSAPHPFPRFGLWHPRTGMTDEAGLRATHERPPADTSPCKGEAGRGYFDATPHIPILFYRAALEGAGTATLEALIAELEARGLTPVPIVVSSLKEAGCIAFVQQVFADFPPAAIFNLTAFALGVADLDEASNPFAGTDAPVIQLIQTGRSMGQWAADPQGLSSKDMAMYLVMPEVDGRIGGLLVGHKADAVWHERTQCPLSAYTPDQGGVRRAVDLAFNWARLRGTPRADRKVAFVLANYPIRDGRLANGVGYDAPESTVQMLMALDRAGYDCAAAAGRAAYPKTSTDLVACLQSGPTNANPQRCHSGAVLPLRRYIELFAALPAEIQDAVTARWGDPATDPFIRDNAFHLPAHRFGNVVLMLQPARGYHLDETESYHDPALVPPHAYVAAYLWLRHEFGAHALVHNGKHGTLEWLPGKSAALDADCYPDALWGQLPHLYPFIVNDPGEGTQAKRRTGAVIIDHLVPPLTRAETYGPLKDLEALLDEYYAASGMDRRRLADLKRRILDFTRDSRLDQDIGLPEGDTEALIKIDNFLCDLKEAQIRDGLHVFGSSPAGGFARDLAVALARIPRGEAAGDNSLIRALADDLKLGFDPLTAKLGNPWTGPSLDAPTSMQGRVRRVGDMVEQLEIIAADLVAGTRTCPPDWSATRAVLDTVETIIQPRLAASGPAEMQAFLDALDGKFIVPGPSGAPSRGRLDVLPTGRNFYSVDARAVPTPSAWELGRKSAESLALRHLQDHGQHLRAVALSVWGTANMRTGGDDIAQALALIGARPTWDPGSLRVSGYEIIPLAKLGRPRVDVTLRISGFFRDAFPAQIALFDRAVRAIGALDEPEDDNPLAARMRAEALGLMASGKSESASALEAGARIFGSRPGTYGAGLGQLIDNGAWSDKAELAHQAVSWGQYAYGATAEGLAMQDRFRARLGQIDAVIHNQDNREHDLLDSDNYYQFEGGLSVAAETLSGHKPAAYHNDHSRPETPKIRTLDEEVSHVMRSRVVNPKWIAGMQRHGYRGAFEMIATVDFMFAFAATTGAVKTHHFDLAFEAFVEDDAVREWLIEVNRFGYDELLAKLNDARRRGLWSPRSNSAFAYLERLA</sequence>
<feature type="domain" description="CobN/magnesium chelatase" evidence="3">
    <location>
        <begin position="198"/>
        <end position="1280"/>
    </location>
</feature>
<protein>
    <recommendedName>
        <fullName evidence="1">Cobaltochelatase subunit CobN</fullName>
        <ecNumber evidence="1">6.6.1.2</ecNumber>
    </recommendedName>
</protein>
<dbReference type="EC" id="6.6.1.2" evidence="1"/>